<sequence>MASLEVDGARISYRTSGAGPVLLAPECNYSWDPAFEERMARSFTVVVASPRDFGASGRTGAPYVPRAWADDMLAVMRHLGHARFAVFGYSFTGAFGPWLARELREHEAVTAVVSGGFPLLGDYGVTSRDVEEQMARMQRDEPFWRAANERFDLRAGAAFYRELACLAPDALVDDAPAPLYCFWGDHDTDAVEMVIPHAELAAGLDRRGAAWDMHAGYDHEELNADLAVAWPAAERWLLARACCPRAEPLHRHVRP</sequence>
<dbReference type="SUPFAM" id="SSF53474">
    <property type="entry name" value="alpha/beta-Hydrolases"/>
    <property type="match status" value="1"/>
</dbReference>
<feature type="domain" description="AB hydrolase-1" evidence="1">
    <location>
        <begin position="31"/>
        <end position="163"/>
    </location>
</feature>
<dbReference type="InterPro" id="IPR029058">
    <property type="entry name" value="AB_hydrolase_fold"/>
</dbReference>
<organism evidence="2 3">
    <name type="scientific">Clavibacter tessellarius</name>
    <dbReference type="NCBI Taxonomy" id="31965"/>
    <lineage>
        <taxon>Bacteria</taxon>
        <taxon>Bacillati</taxon>
        <taxon>Actinomycetota</taxon>
        <taxon>Actinomycetes</taxon>
        <taxon>Micrococcales</taxon>
        <taxon>Microbacteriaceae</taxon>
        <taxon>Clavibacter</taxon>
    </lineage>
</organism>
<name>A0A154V334_9MICO</name>
<protein>
    <recommendedName>
        <fullName evidence="1">AB hydrolase-1 domain-containing protein</fullName>
    </recommendedName>
</protein>
<evidence type="ECO:0000259" key="1">
    <source>
        <dbReference type="Pfam" id="PF00561"/>
    </source>
</evidence>
<evidence type="ECO:0000313" key="3">
    <source>
        <dbReference type="Proteomes" id="UP000076218"/>
    </source>
</evidence>
<dbReference type="InterPro" id="IPR000073">
    <property type="entry name" value="AB_hydrolase_1"/>
</dbReference>
<dbReference type="Gene3D" id="3.40.50.1820">
    <property type="entry name" value="alpha/beta hydrolase"/>
    <property type="match status" value="1"/>
</dbReference>
<dbReference type="Pfam" id="PF00561">
    <property type="entry name" value="Abhydrolase_1"/>
    <property type="match status" value="1"/>
</dbReference>
<proteinExistence type="predicted"/>
<dbReference type="AlphaFoldDB" id="A0A154V334"/>
<dbReference type="RefSeq" id="WP_063071012.1">
    <property type="nucleotide sequence ID" value="NZ_LQXA01000019.1"/>
</dbReference>
<dbReference type="Proteomes" id="UP000076218">
    <property type="component" value="Unassembled WGS sequence"/>
</dbReference>
<gene>
    <name evidence="2" type="ORF">AWH51_06995</name>
</gene>
<comment type="caution">
    <text evidence="2">The sequence shown here is derived from an EMBL/GenBank/DDBJ whole genome shotgun (WGS) entry which is preliminary data.</text>
</comment>
<accession>A0A154V334</accession>
<evidence type="ECO:0000313" key="2">
    <source>
        <dbReference type="EMBL" id="KZC95780.1"/>
    </source>
</evidence>
<dbReference type="GO" id="GO:0003824">
    <property type="term" value="F:catalytic activity"/>
    <property type="evidence" value="ECO:0007669"/>
    <property type="project" value="UniProtKB-ARBA"/>
</dbReference>
<dbReference type="EMBL" id="LQXA01000019">
    <property type="protein sequence ID" value="KZC95780.1"/>
    <property type="molecule type" value="Genomic_DNA"/>
</dbReference>
<reference evidence="2 3" key="1">
    <citation type="submission" date="2016-01" db="EMBL/GenBank/DDBJ databases">
        <title>Draft genome sequence of Clavibacter michiganensis subsp. tessellarius DOAB 609.</title>
        <authorList>
            <person name="Tambong J.T."/>
        </authorList>
    </citation>
    <scope>NUCLEOTIDE SEQUENCE [LARGE SCALE GENOMIC DNA]</scope>
    <source>
        <strain evidence="2 3">DOAB 609</strain>
    </source>
</reference>
<dbReference type="STRING" id="31965.AWH51_06995"/>